<protein>
    <submittedName>
        <fullName evidence="1">Uncharacterized protein</fullName>
    </submittedName>
</protein>
<evidence type="ECO:0000313" key="1">
    <source>
        <dbReference type="EMBL" id="QFG74230.1"/>
    </source>
</evidence>
<proteinExistence type="predicted"/>
<organism evidence="1">
    <name type="scientific">Megaviridae environmental sample</name>
    <dbReference type="NCBI Taxonomy" id="1737588"/>
    <lineage>
        <taxon>Viruses</taxon>
        <taxon>Varidnaviria</taxon>
        <taxon>Bamfordvirae</taxon>
        <taxon>Nucleocytoviricota</taxon>
        <taxon>Megaviricetes</taxon>
        <taxon>Imitervirales</taxon>
        <taxon>Mimiviridae</taxon>
        <taxon>environmental samples</taxon>
    </lineage>
</organism>
<sequence length="115" mass="13720">MYRTWSRLINHNTIRIGLHTKDIHSINKIDSIHTYKFYREGSNLARCHTNEGIKYIVSNQTGIITQINYDLLCHINKPDWYNHLNNSETWLCHIDTSNLTSRGYYNVDNELFNYK</sequence>
<reference evidence="1" key="1">
    <citation type="journal article" date="2019" name="Philos. Trans. R. Soc. Lond., B, Biol. Sci.">
        <title>Targeted metagenomic recovery of four divergent viruses reveals shared and distinctive characteristics of giant viruses of marine eukaryotes.</title>
        <authorList>
            <person name="Needham D.M."/>
            <person name="Poirier C."/>
            <person name="Hehenberger E."/>
            <person name="Jimenez V."/>
            <person name="Swalwell J.E."/>
            <person name="Santoro A.E."/>
            <person name="Worden A.Z."/>
        </authorList>
    </citation>
    <scope>NUCLEOTIDE SEQUENCE</scope>
    <source>
        <strain evidence="1">MPacV-611</strain>
    </source>
</reference>
<name>A0A5J6VJW6_9VIRU</name>
<accession>A0A5J6VJW6</accession>
<dbReference type="EMBL" id="MN448284">
    <property type="protein sequence ID" value="QFG74230.1"/>
    <property type="molecule type" value="Genomic_DNA"/>
</dbReference>